<dbReference type="EMBL" id="JAJUBC010000013">
    <property type="protein sequence ID" value="MDD1794011.1"/>
    <property type="molecule type" value="Genomic_DNA"/>
</dbReference>
<evidence type="ECO:0000313" key="2">
    <source>
        <dbReference type="Proteomes" id="UP001149400"/>
    </source>
</evidence>
<sequence>MEFMPISELVKMDLHWLRGEDNRFKSVLRSLKQGEGINEAIQLIRCACGKTYILQDGGHRISAAFKIFKETGNDLRIPVSIFQSDIP</sequence>
<evidence type="ECO:0000313" key="1">
    <source>
        <dbReference type="EMBL" id="MDD1794011.1"/>
    </source>
</evidence>
<accession>A0ABT5R171</accession>
<evidence type="ECO:0008006" key="3">
    <source>
        <dbReference type="Google" id="ProtNLM"/>
    </source>
</evidence>
<protein>
    <recommendedName>
        <fullName evidence="3">ParB/Sulfiredoxin domain-containing protein</fullName>
    </recommendedName>
</protein>
<keyword evidence="2" id="KW-1185">Reference proteome</keyword>
<dbReference type="RefSeq" id="WP_274164855.1">
    <property type="nucleotide sequence ID" value="NZ_JAJUBC010000013.1"/>
</dbReference>
<comment type="caution">
    <text evidence="1">The sequence shown here is derived from an EMBL/GenBank/DDBJ whole genome shotgun (WGS) entry which is preliminary data.</text>
</comment>
<proteinExistence type="predicted"/>
<reference evidence="1" key="1">
    <citation type="submission" date="2021-12" db="EMBL/GenBank/DDBJ databases">
        <title>Enterovibrio ZSDZ35 sp. nov. and Enterovibrio ZSDZ42 sp. nov., isolated from coastal seawater in Qingdao.</title>
        <authorList>
            <person name="Zhang P."/>
        </authorList>
    </citation>
    <scope>NUCLEOTIDE SEQUENCE</scope>
    <source>
        <strain evidence="1">ZSDZ42</strain>
    </source>
</reference>
<name>A0ABT5R171_9GAMM</name>
<gene>
    <name evidence="1" type="ORF">LRP50_12790</name>
</gene>
<dbReference type="Proteomes" id="UP001149400">
    <property type="component" value="Unassembled WGS sequence"/>
</dbReference>
<organism evidence="1 2">
    <name type="scientific">Enterovibrio gelatinilyticus</name>
    <dbReference type="NCBI Taxonomy" id="2899819"/>
    <lineage>
        <taxon>Bacteria</taxon>
        <taxon>Pseudomonadati</taxon>
        <taxon>Pseudomonadota</taxon>
        <taxon>Gammaproteobacteria</taxon>
        <taxon>Vibrionales</taxon>
        <taxon>Vibrionaceae</taxon>
        <taxon>Enterovibrio</taxon>
    </lineage>
</organism>